<keyword evidence="1" id="KW-0472">Membrane</keyword>
<gene>
    <name evidence="2" type="ORF">PLOB_00034733</name>
</gene>
<feature type="transmembrane region" description="Helical" evidence="1">
    <location>
        <begin position="339"/>
        <end position="361"/>
    </location>
</feature>
<feature type="transmembrane region" description="Helical" evidence="1">
    <location>
        <begin position="78"/>
        <end position="100"/>
    </location>
</feature>
<protein>
    <submittedName>
        <fullName evidence="2">Uncharacterized protein</fullName>
    </submittedName>
</protein>
<feature type="transmembrane region" description="Helical" evidence="1">
    <location>
        <begin position="275"/>
        <end position="300"/>
    </location>
</feature>
<keyword evidence="1" id="KW-1133">Transmembrane helix</keyword>
<name>A0ABN8P5W0_9CNID</name>
<feature type="transmembrane region" description="Helical" evidence="1">
    <location>
        <begin position="140"/>
        <end position="161"/>
    </location>
</feature>
<reference evidence="2 3" key="1">
    <citation type="submission" date="2022-05" db="EMBL/GenBank/DDBJ databases">
        <authorList>
            <consortium name="Genoscope - CEA"/>
            <person name="William W."/>
        </authorList>
    </citation>
    <scope>NUCLEOTIDE SEQUENCE [LARGE SCALE GENOMIC DNA]</scope>
</reference>
<proteinExistence type="predicted"/>
<feature type="transmembrane region" description="Helical" evidence="1">
    <location>
        <begin position="112"/>
        <end position="134"/>
    </location>
</feature>
<dbReference type="PANTHER" id="PTHR36694">
    <property type="entry name" value="PASIFLORA 1, ISOFORM A-RELATED"/>
    <property type="match status" value="1"/>
</dbReference>
<feature type="transmembrane region" description="Helical" evidence="1">
    <location>
        <begin position="312"/>
        <end position="333"/>
    </location>
</feature>
<accession>A0ABN8P5W0</accession>
<evidence type="ECO:0000313" key="2">
    <source>
        <dbReference type="EMBL" id="CAH3130575.1"/>
    </source>
</evidence>
<keyword evidence="1" id="KW-0812">Transmembrane</keyword>
<organism evidence="2 3">
    <name type="scientific">Porites lobata</name>
    <dbReference type="NCBI Taxonomy" id="104759"/>
    <lineage>
        <taxon>Eukaryota</taxon>
        <taxon>Metazoa</taxon>
        <taxon>Cnidaria</taxon>
        <taxon>Anthozoa</taxon>
        <taxon>Hexacorallia</taxon>
        <taxon>Scleractinia</taxon>
        <taxon>Fungiina</taxon>
        <taxon>Poritidae</taxon>
        <taxon>Porites</taxon>
    </lineage>
</organism>
<dbReference type="Proteomes" id="UP001159405">
    <property type="component" value="Unassembled WGS sequence"/>
</dbReference>
<dbReference type="PANTHER" id="PTHR36694:SF11">
    <property type="entry name" value="LP21121P-RELATED"/>
    <property type="match status" value="1"/>
</dbReference>
<comment type="caution">
    <text evidence="2">The sequence shown here is derived from an EMBL/GenBank/DDBJ whole genome shotgun (WGS) entry which is preliminary data.</text>
</comment>
<keyword evidence="3" id="KW-1185">Reference proteome</keyword>
<evidence type="ECO:0000313" key="3">
    <source>
        <dbReference type="Proteomes" id="UP001159405"/>
    </source>
</evidence>
<evidence type="ECO:0000256" key="1">
    <source>
        <dbReference type="SAM" id="Phobius"/>
    </source>
</evidence>
<feature type="transmembrane region" description="Helical" evidence="1">
    <location>
        <begin position="222"/>
        <end position="240"/>
    </location>
</feature>
<sequence length="396" mass="44938">MWNQTFHTSLYARDPRHVLCSGFHAVDSEFQLGSGYGIYAGFQGAKTLINLKDTYRELDQEGEKLPIDYKYYKGVVNLLYVAAAISILGLLVNLMLLFSFCTRNRFLALPYIIFYSFSVLYSLAVTIFLISIWHGFHYSFAVDMVTPVITIYFILVVYSYFESLREDPSGSIAGFDQGRGTVMEARKAKLRSLPESAILKHGFDKTMTILVRTCCCGCDLRTGILLIGFLGVIGCGYGAYQGLNRVRTLINLKEKAKELDNEGEMPFDYKYYKDVISLFYVKAVVSIFGLLANIMLLFSFSMKNRFLTLPYIILYTFSVFYDLAVSIFLIAIWDKFQYTFAIEISSLVLTIYFILVVYSYYESLREDPSGSIAGFDQETGTAMVQVAGPPTYAQLR</sequence>
<dbReference type="EMBL" id="CALNXK010000048">
    <property type="protein sequence ID" value="CAH3130575.1"/>
    <property type="molecule type" value="Genomic_DNA"/>
</dbReference>